<dbReference type="Pfam" id="PF04157">
    <property type="entry name" value="EAP30"/>
    <property type="match status" value="1"/>
</dbReference>
<dbReference type="AlphaFoldDB" id="A0A1E4TAU1"/>
<accession>A0A1E4TAU1</accession>
<dbReference type="GO" id="GO:0043328">
    <property type="term" value="P:protein transport to vacuole involved in ubiquitin-dependent protein catabolic process via the multivesicular body sorting pathway"/>
    <property type="evidence" value="ECO:0007669"/>
    <property type="project" value="EnsemblFungi"/>
</dbReference>
<dbReference type="InterPro" id="IPR040608">
    <property type="entry name" value="Snf8/Vps36"/>
</dbReference>
<organism evidence="2 3">
    <name type="scientific">Tortispora caseinolytica NRRL Y-17796</name>
    <dbReference type="NCBI Taxonomy" id="767744"/>
    <lineage>
        <taxon>Eukaryota</taxon>
        <taxon>Fungi</taxon>
        <taxon>Dikarya</taxon>
        <taxon>Ascomycota</taxon>
        <taxon>Saccharomycotina</taxon>
        <taxon>Trigonopsidomycetes</taxon>
        <taxon>Trigonopsidales</taxon>
        <taxon>Trigonopsidaceae</taxon>
        <taxon>Tortispora</taxon>
    </lineage>
</organism>
<dbReference type="Proteomes" id="UP000095023">
    <property type="component" value="Unassembled WGS sequence"/>
</dbReference>
<dbReference type="GO" id="GO:0000742">
    <property type="term" value="P:karyogamy involved in conjugation with cellular fusion"/>
    <property type="evidence" value="ECO:0007669"/>
    <property type="project" value="EnsemblFungi"/>
</dbReference>
<dbReference type="InterPro" id="IPR036388">
    <property type="entry name" value="WH-like_DNA-bd_sf"/>
</dbReference>
<dbReference type="Gene3D" id="1.10.10.10">
    <property type="entry name" value="Winged helix-like DNA-binding domain superfamily/Winged helix DNA-binding domain"/>
    <property type="match status" value="2"/>
</dbReference>
<keyword evidence="3" id="KW-1185">Reference proteome</keyword>
<dbReference type="SUPFAM" id="SSF46785">
    <property type="entry name" value="Winged helix' DNA-binding domain"/>
    <property type="match status" value="2"/>
</dbReference>
<dbReference type="GO" id="GO:0016604">
    <property type="term" value="C:nuclear body"/>
    <property type="evidence" value="ECO:0007669"/>
    <property type="project" value="EnsemblFungi"/>
</dbReference>
<dbReference type="GO" id="GO:1904669">
    <property type="term" value="P:ATP export"/>
    <property type="evidence" value="ECO:0007669"/>
    <property type="project" value="EnsemblFungi"/>
</dbReference>
<gene>
    <name evidence="2" type="ORF">CANCADRAFT_3539</name>
</gene>
<evidence type="ECO:0000313" key="3">
    <source>
        <dbReference type="Proteomes" id="UP000095023"/>
    </source>
</evidence>
<dbReference type="Gene3D" id="6.10.140.180">
    <property type="match status" value="1"/>
</dbReference>
<evidence type="ECO:0000256" key="1">
    <source>
        <dbReference type="ARBA" id="ARBA00009834"/>
    </source>
</evidence>
<dbReference type="GO" id="GO:0006623">
    <property type="term" value="P:protein targeting to vacuole"/>
    <property type="evidence" value="ECO:0007669"/>
    <property type="project" value="EnsemblFungi"/>
</dbReference>
<evidence type="ECO:0000313" key="2">
    <source>
        <dbReference type="EMBL" id="ODV88895.1"/>
    </source>
</evidence>
<dbReference type="EMBL" id="KV453843">
    <property type="protein sequence ID" value="ODV88895.1"/>
    <property type="molecule type" value="Genomic_DNA"/>
</dbReference>
<dbReference type="GO" id="GO:0000122">
    <property type="term" value="P:negative regulation of transcription by RNA polymerase II"/>
    <property type="evidence" value="ECO:0007669"/>
    <property type="project" value="EnsemblFungi"/>
</dbReference>
<dbReference type="OrthoDB" id="283883at2759"/>
<dbReference type="PANTHER" id="PTHR12806">
    <property type="entry name" value="EAP30 SUBUNIT OF ELL COMPLEX"/>
    <property type="match status" value="1"/>
</dbReference>
<name>A0A1E4TAU1_9ASCO</name>
<sequence>MSRLGLASFDKSAKDAKQFSDLSSSLNQSRFKELANQLEVFQAALLQFATEHRDEIRNSPEFRSKFINMCHTIGVDPLATSANTNQGGSFWASLLGRDINDYYFQLAVKVVEACRATKDKNGGLMSMSDIITYLGNSNITESDIKNAIDSLHPLGGFDIIEFGSKRKKMVRSVPMQLSNDQSTLLGICQNIGYLSKTIISDNLQWNNLRISSALEDLVSSGLVWIDLQATEPRYYLPMLF</sequence>
<proteinExistence type="inferred from homology"/>
<protein>
    <recommendedName>
        <fullName evidence="4">Vacuolar-sorting protein SNF8</fullName>
    </recommendedName>
</protein>
<dbReference type="InterPro" id="IPR036390">
    <property type="entry name" value="WH_DNA-bd_sf"/>
</dbReference>
<comment type="similarity">
    <text evidence="1">Belongs to the SNF8 family.</text>
</comment>
<dbReference type="PANTHER" id="PTHR12806:SF0">
    <property type="entry name" value="VACUOLAR-SORTING PROTEIN SNF8"/>
    <property type="match status" value="1"/>
</dbReference>
<evidence type="ECO:0008006" key="4">
    <source>
        <dbReference type="Google" id="ProtNLM"/>
    </source>
</evidence>
<dbReference type="GO" id="GO:0000814">
    <property type="term" value="C:ESCRT II complex"/>
    <property type="evidence" value="ECO:0007669"/>
    <property type="project" value="EnsemblFungi"/>
</dbReference>
<reference evidence="3" key="1">
    <citation type="submission" date="2016-02" db="EMBL/GenBank/DDBJ databases">
        <title>Comparative genomics of biotechnologically important yeasts.</title>
        <authorList>
            <consortium name="DOE Joint Genome Institute"/>
            <person name="Riley R."/>
            <person name="Haridas S."/>
            <person name="Wolfe K.H."/>
            <person name="Lopes M.R."/>
            <person name="Hittinger C.T."/>
            <person name="Goker M."/>
            <person name="Salamov A."/>
            <person name="Wisecaver J."/>
            <person name="Long T.M."/>
            <person name="Aerts A.L."/>
            <person name="Barry K."/>
            <person name="Choi C."/>
            <person name="Clum A."/>
            <person name="Coughlan A.Y."/>
            <person name="Deshpande S."/>
            <person name="Douglass A.P."/>
            <person name="Hanson S.J."/>
            <person name="Klenk H.-P."/>
            <person name="Labutti K."/>
            <person name="Lapidus A."/>
            <person name="Lindquist E."/>
            <person name="Lipzen A."/>
            <person name="Meier-Kolthoff J.P."/>
            <person name="Ohm R.A."/>
            <person name="Otillar R.P."/>
            <person name="Pangilinan J."/>
            <person name="Peng Y."/>
            <person name="Rokas A."/>
            <person name="Rosa C.A."/>
            <person name="Scheuner C."/>
            <person name="Sibirny A.A."/>
            <person name="Slot J.C."/>
            <person name="Stielow J.B."/>
            <person name="Sun H."/>
            <person name="Kurtzman C.P."/>
            <person name="Blackwell M."/>
            <person name="Jeffries T.W."/>
            <person name="Grigoriev I.V."/>
        </authorList>
    </citation>
    <scope>NUCLEOTIDE SEQUENCE [LARGE SCALE GENOMIC DNA]</scope>
    <source>
        <strain evidence="3">NRRL Y-17796</strain>
    </source>
</reference>
<dbReference type="InterPro" id="IPR016689">
    <property type="entry name" value="ESCRT-2_cplx_Snf8"/>
</dbReference>